<evidence type="ECO:0000313" key="1">
    <source>
        <dbReference type="EMBL" id="KAF2810009.1"/>
    </source>
</evidence>
<evidence type="ECO:0000313" key="2">
    <source>
        <dbReference type="Proteomes" id="UP000504636"/>
    </source>
</evidence>
<dbReference type="Proteomes" id="UP000504636">
    <property type="component" value="Unplaced"/>
</dbReference>
<name>A0A6A6YN75_9PEZI</name>
<gene>
    <name evidence="1 3" type="ORF">BDZ99DRAFT_301470</name>
</gene>
<evidence type="ECO:0000313" key="3">
    <source>
        <dbReference type="RefSeq" id="XP_033576973.1"/>
    </source>
</evidence>
<organism evidence="1">
    <name type="scientific">Mytilinidion resinicola</name>
    <dbReference type="NCBI Taxonomy" id="574789"/>
    <lineage>
        <taxon>Eukaryota</taxon>
        <taxon>Fungi</taxon>
        <taxon>Dikarya</taxon>
        <taxon>Ascomycota</taxon>
        <taxon>Pezizomycotina</taxon>
        <taxon>Dothideomycetes</taxon>
        <taxon>Pleosporomycetidae</taxon>
        <taxon>Mytilinidiales</taxon>
        <taxon>Mytilinidiaceae</taxon>
        <taxon>Mytilinidion</taxon>
    </lineage>
</organism>
<protein>
    <submittedName>
        <fullName evidence="1 3">Uncharacterized protein</fullName>
    </submittedName>
</protein>
<reference evidence="1 3" key="1">
    <citation type="journal article" date="2020" name="Stud. Mycol.">
        <title>101 Dothideomycetes genomes: a test case for predicting lifestyles and emergence of pathogens.</title>
        <authorList>
            <person name="Haridas S."/>
            <person name="Albert R."/>
            <person name="Binder M."/>
            <person name="Bloem J."/>
            <person name="Labutti K."/>
            <person name="Salamov A."/>
            <person name="Andreopoulos B."/>
            <person name="Baker S."/>
            <person name="Barry K."/>
            <person name="Bills G."/>
            <person name="Bluhm B."/>
            <person name="Cannon C."/>
            <person name="Castanera R."/>
            <person name="Culley D."/>
            <person name="Daum C."/>
            <person name="Ezra D."/>
            <person name="Gonzalez J."/>
            <person name="Henrissat B."/>
            <person name="Kuo A."/>
            <person name="Liang C."/>
            <person name="Lipzen A."/>
            <person name="Lutzoni F."/>
            <person name="Magnuson J."/>
            <person name="Mondo S."/>
            <person name="Nolan M."/>
            <person name="Ohm R."/>
            <person name="Pangilinan J."/>
            <person name="Park H.-J."/>
            <person name="Ramirez L."/>
            <person name="Alfaro M."/>
            <person name="Sun H."/>
            <person name="Tritt A."/>
            <person name="Yoshinaga Y."/>
            <person name="Zwiers L.-H."/>
            <person name="Turgeon B."/>
            <person name="Goodwin S."/>
            <person name="Spatafora J."/>
            <person name="Crous P."/>
            <person name="Grigoriev I."/>
        </authorList>
    </citation>
    <scope>NUCLEOTIDE SEQUENCE</scope>
    <source>
        <strain evidence="1 3">CBS 304.34</strain>
    </source>
</reference>
<reference evidence="3" key="2">
    <citation type="submission" date="2020-04" db="EMBL/GenBank/DDBJ databases">
        <authorList>
            <consortium name="NCBI Genome Project"/>
        </authorList>
    </citation>
    <scope>NUCLEOTIDE SEQUENCE</scope>
    <source>
        <strain evidence="3">CBS 304.34</strain>
    </source>
</reference>
<sequence>MFVQSSQQKYRAAVNRALRWRSVERGVYQNAFRFGRCAKKFVRRSRCLARLPSMIPEGVGARCESDTLVWGRGGARADVRRVGDGLRGGHEGTLGLLTGSLACPWAVWPSKGSQRYVPAVSRWCCGVAKLEVTVRLRYQPPILAVHLVLRILGSARYRKVDSPDKNYSGITSRS</sequence>
<dbReference type="AlphaFoldDB" id="A0A6A6YN75"/>
<dbReference type="RefSeq" id="XP_033576973.1">
    <property type="nucleotide sequence ID" value="XM_033714200.1"/>
</dbReference>
<proteinExistence type="predicted"/>
<dbReference type="EMBL" id="MU003700">
    <property type="protein sequence ID" value="KAF2810009.1"/>
    <property type="molecule type" value="Genomic_DNA"/>
</dbReference>
<keyword evidence="2" id="KW-1185">Reference proteome</keyword>
<accession>A0A6A6YN75</accession>
<reference evidence="3" key="3">
    <citation type="submission" date="2025-04" db="UniProtKB">
        <authorList>
            <consortium name="RefSeq"/>
        </authorList>
    </citation>
    <scope>IDENTIFICATION</scope>
    <source>
        <strain evidence="3">CBS 304.34</strain>
    </source>
</reference>
<dbReference type="GeneID" id="54455093"/>